<sequence>MREFIINDYITLRLEDNKTVIYVNNEVFSQCKYLLLNIPIENIEEFEDINSIDETIEVLDHRLENRGIMSNQISPETEFWGHCLTY</sequence>
<proteinExistence type="predicted"/>
<dbReference type="AlphaFoldDB" id="A0A0F9A2N7"/>
<accession>A0A0F9A2N7</accession>
<name>A0A0F9A2N7_9ZZZZ</name>
<organism evidence="1">
    <name type="scientific">marine sediment metagenome</name>
    <dbReference type="NCBI Taxonomy" id="412755"/>
    <lineage>
        <taxon>unclassified sequences</taxon>
        <taxon>metagenomes</taxon>
        <taxon>ecological metagenomes</taxon>
    </lineage>
</organism>
<protein>
    <submittedName>
        <fullName evidence="1">Uncharacterized protein</fullName>
    </submittedName>
</protein>
<comment type="caution">
    <text evidence="1">The sequence shown here is derived from an EMBL/GenBank/DDBJ whole genome shotgun (WGS) entry which is preliminary data.</text>
</comment>
<reference evidence="1" key="1">
    <citation type="journal article" date="2015" name="Nature">
        <title>Complex archaea that bridge the gap between prokaryotes and eukaryotes.</title>
        <authorList>
            <person name="Spang A."/>
            <person name="Saw J.H."/>
            <person name="Jorgensen S.L."/>
            <person name="Zaremba-Niedzwiedzka K."/>
            <person name="Martijn J."/>
            <person name="Lind A.E."/>
            <person name="van Eijk R."/>
            <person name="Schleper C."/>
            <person name="Guy L."/>
            <person name="Ettema T.J."/>
        </authorList>
    </citation>
    <scope>NUCLEOTIDE SEQUENCE</scope>
</reference>
<evidence type="ECO:0000313" key="1">
    <source>
        <dbReference type="EMBL" id="KKL03829.1"/>
    </source>
</evidence>
<gene>
    <name evidence="1" type="ORF">LCGC14_2622200</name>
</gene>
<dbReference type="EMBL" id="LAZR01044775">
    <property type="protein sequence ID" value="KKL03829.1"/>
    <property type="molecule type" value="Genomic_DNA"/>
</dbReference>